<dbReference type="eggNOG" id="KOG3110">
    <property type="taxonomic scope" value="Eukaryota"/>
</dbReference>
<dbReference type="STRING" id="135651.G0NS18"/>
<proteinExistence type="predicted"/>
<dbReference type="Proteomes" id="UP000008068">
    <property type="component" value="Unassembled WGS sequence"/>
</dbReference>
<dbReference type="AlphaFoldDB" id="G0NS18"/>
<dbReference type="GO" id="GO:0005739">
    <property type="term" value="C:mitochondrion"/>
    <property type="evidence" value="ECO:0007669"/>
    <property type="project" value="TreeGrafter"/>
</dbReference>
<organism evidence="10">
    <name type="scientific">Caenorhabditis brenneri</name>
    <name type="common">Nematode worm</name>
    <dbReference type="NCBI Taxonomy" id="135651"/>
    <lineage>
        <taxon>Eukaryota</taxon>
        <taxon>Metazoa</taxon>
        <taxon>Ecdysozoa</taxon>
        <taxon>Nematoda</taxon>
        <taxon>Chromadorea</taxon>
        <taxon>Rhabditida</taxon>
        <taxon>Rhabditina</taxon>
        <taxon>Rhabditomorpha</taxon>
        <taxon>Rhabditoidea</taxon>
        <taxon>Rhabditidae</taxon>
        <taxon>Peloderinae</taxon>
        <taxon>Caenorhabditis</taxon>
    </lineage>
</organism>
<dbReference type="InterPro" id="IPR023468">
    <property type="entry name" value="Riboflavin_kinase"/>
</dbReference>
<dbReference type="GO" id="GO:0008531">
    <property type="term" value="F:riboflavin kinase activity"/>
    <property type="evidence" value="ECO:0007669"/>
    <property type="project" value="UniProtKB-EC"/>
</dbReference>
<dbReference type="InParanoid" id="G0NS18"/>
<evidence type="ECO:0000256" key="1">
    <source>
        <dbReference type="ARBA" id="ARBA00005201"/>
    </source>
</evidence>
<keyword evidence="5" id="KW-0808">Transferase</keyword>
<dbReference type="GO" id="GO:0009231">
    <property type="term" value="P:riboflavin biosynthetic process"/>
    <property type="evidence" value="ECO:0007669"/>
    <property type="project" value="InterPro"/>
</dbReference>
<evidence type="ECO:0000256" key="4">
    <source>
        <dbReference type="ARBA" id="ARBA00022643"/>
    </source>
</evidence>
<dbReference type="OMA" id="YPIRFEG"/>
<dbReference type="PANTHER" id="PTHR22749:SF6">
    <property type="entry name" value="RIBOFLAVIN KINASE"/>
    <property type="match status" value="1"/>
</dbReference>
<evidence type="ECO:0000256" key="6">
    <source>
        <dbReference type="ARBA" id="ARBA00022741"/>
    </source>
</evidence>
<dbReference type="EMBL" id="GL379934">
    <property type="protein sequence ID" value="EGT36385.1"/>
    <property type="molecule type" value="Genomic_DNA"/>
</dbReference>
<name>G0NS18_CAEBE</name>
<evidence type="ECO:0000256" key="3">
    <source>
        <dbReference type="ARBA" id="ARBA00022630"/>
    </source>
</evidence>
<dbReference type="OrthoDB" id="276388at2759"/>
<dbReference type="HOGENOM" id="CLU_048437_3_3_1"/>
<keyword evidence="6" id="KW-0547">Nucleotide-binding</keyword>
<evidence type="ECO:0000259" key="8">
    <source>
        <dbReference type="SMART" id="SM00904"/>
    </source>
</evidence>
<dbReference type="InterPro" id="IPR015865">
    <property type="entry name" value="Riboflavin_kinase_bac/euk"/>
</dbReference>
<keyword evidence="3" id="KW-0285">Flavoprotein</keyword>
<keyword evidence="7" id="KW-0067">ATP-binding</keyword>
<dbReference type="InterPro" id="IPR023465">
    <property type="entry name" value="Riboflavin_kinase_dom_sf"/>
</dbReference>
<dbReference type="SMART" id="SM00904">
    <property type="entry name" value="Flavokinase"/>
    <property type="match status" value="1"/>
</dbReference>
<reference evidence="10" key="1">
    <citation type="submission" date="2011-07" db="EMBL/GenBank/DDBJ databases">
        <authorList>
            <consortium name="Caenorhabditis brenneri Sequencing and Analysis Consortium"/>
            <person name="Wilson R.K."/>
        </authorList>
    </citation>
    <scope>NUCLEOTIDE SEQUENCE [LARGE SCALE GENOMIC DNA]</scope>
    <source>
        <strain evidence="10">PB2801</strain>
    </source>
</reference>
<evidence type="ECO:0000313" key="9">
    <source>
        <dbReference type="EMBL" id="EGT36385.1"/>
    </source>
</evidence>
<dbReference type="FunCoup" id="G0NS18">
    <property type="interactions" value="2632"/>
</dbReference>
<keyword evidence="10" id="KW-1185">Reference proteome</keyword>
<evidence type="ECO:0000256" key="2">
    <source>
        <dbReference type="ARBA" id="ARBA00012105"/>
    </source>
</evidence>
<dbReference type="PANTHER" id="PTHR22749">
    <property type="entry name" value="RIBOFLAVIN KINASE/FMN ADENYLYLTRANSFERASE"/>
    <property type="match status" value="1"/>
</dbReference>
<sequence>MPLLPYRFTGEVVRGFGRGGKELGCPTANMDDSVIENLPEDLAVGVYYGNACFEGKEYKMAMSIGWNPQYQNEKKTVEIHLIDYFGGDFYGKKLTAVIIGFIREMKSFASLEELKTAIAKDIEIARHGTAEHGKL</sequence>
<dbReference type="GO" id="GO:0005524">
    <property type="term" value="F:ATP binding"/>
    <property type="evidence" value="ECO:0007669"/>
    <property type="project" value="UniProtKB-KW"/>
</dbReference>
<dbReference type="Pfam" id="PF01687">
    <property type="entry name" value="Flavokinase"/>
    <property type="match status" value="1"/>
</dbReference>
<gene>
    <name evidence="9" type="ORF">CAEBREN_08673</name>
</gene>
<evidence type="ECO:0000313" key="10">
    <source>
        <dbReference type="Proteomes" id="UP000008068"/>
    </source>
</evidence>
<evidence type="ECO:0000256" key="5">
    <source>
        <dbReference type="ARBA" id="ARBA00022679"/>
    </source>
</evidence>
<comment type="pathway">
    <text evidence="1">Cofactor biosynthesis; FMN biosynthesis; FMN from riboflavin (ATP route): step 1/1.</text>
</comment>
<dbReference type="EC" id="2.7.1.26" evidence="2"/>
<dbReference type="SUPFAM" id="SSF82114">
    <property type="entry name" value="Riboflavin kinase-like"/>
    <property type="match status" value="1"/>
</dbReference>
<dbReference type="GO" id="GO:0009398">
    <property type="term" value="P:FMN biosynthetic process"/>
    <property type="evidence" value="ECO:0007669"/>
    <property type="project" value="UniProtKB-UniPathway"/>
</dbReference>
<evidence type="ECO:0000256" key="7">
    <source>
        <dbReference type="ARBA" id="ARBA00022840"/>
    </source>
</evidence>
<accession>G0NS18</accession>
<feature type="domain" description="Riboflavin kinase" evidence="8">
    <location>
        <begin position="3"/>
        <end position="130"/>
    </location>
</feature>
<dbReference type="Gene3D" id="2.40.30.30">
    <property type="entry name" value="Riboflavin kinase-like"/>
    <property type="match status" value="1"/>
</dbReference>
<protein>
    <recommendedName>
        <fullName evidence="2">riboflavin kinase</fullName>
        <ecNumber evidence="2">2.7.1.26</ecNumber>
    </recommendedName>
</protein>
<dbReference type="UniPathway" id="UPA00276">
    <property type="reaction ID" value="UER00406"/>
</dbReference>
<keyword evidence="4" id="KW-0288">FMN</keyword>